<keyword evidence="4" id="KW-1185">Reference proteome</keyword>
<name>A0ABR8WR33_9MICO</name>
<protein>
    <submittedName>
        <fullName evidence="3">Helix-turn-helix transcriptional regulator</fullName>
    </submittedName>
</protein>
<feature type="domain" description="HTH cro/C1-type" evidence="2">
    <location>
        <begin position="23"/>
        <end position="78"/>
    </location>
</feature>
<proteinExistence type="predicted"/>
<feature type="region of interest" description="Disordered" evidence="1">
    <location>
        <begin position="84"/>
        <end position="110"/>
    </location>
</feature>
<evidence type="ECO:0000313" key="3">
    <source>
        <dbReference type="EMBL" id="MBD8019347.1"/>
    </source>
</evidence>
<dbReference type="EMBL" id="JACSPY010000001">
    <property type="protein sequence ID" value="MBD8019347.1"/>
    <property type="molecule type" value="Genomic_DNA"/>
</dbReference>
<dbReference type="SUPFAM" id="SSF47413">
    <property type="entry name" value="lambda repressor-like DNA-binding domains"/>
    <property type="match status" value="1"/>
</dbReference>
<comment type="caution">
    <text evidence="3">The sequence shown here is derived from an EMBL/GenBank/DDBJ whole genome shotgun (WGS) entry which is preliminary data.</text>
</comment>
<sequence>MSAELKVIQGERTETLTEATARRFREQLAGRNITRRDVARAIGKSDPWIGRRAAGQLPFDTDELQAIENATGISAAYLLTGVNEESRRPVGPDGGSSGVVHPPGLEPGTH</sequence>
<organism evidence="3 4">
    <name type="scientific">Brevibacterium gallinarum</name>
    <dbReference type="NCBI Taxonomy" id="2762220"/>
    <lineage>
        <taxon>Bacteria</taxon>
        <taxon>Bacillati</taxon>
        <taxon>Actinomycetota</taxon>
        <taxon>Actinomycetes</taxon>
        <taxon>Micrococcales</taxon>
        <taxon>Brevibacteriaceae</taxon>
        <taxon>Brevibacterium</taxon>
    </lineage>
</organism>
<dbReference type="Gene3D" id="1.10.260.40">
    <property type="entry name" value="lambda repressor-like DNA-binding domains"/>
    <property type="match status" value="1"/>
</dbReference>
<dbReference type="Proteomes" id="UP000651517">
    <property type="component" value="Unassembled WGS sequence"/>
</dbReference>
<dbReference type="RefSeq" id="WP_191724951.1">
    <property type="nucleotide sequence ID" value="NZ_JACSPY010000001.1"/>
</dbReference>
<evidence type="ECO:0000256" key="1">
    <source>
        <dbReference type="SAM" id="MobiDB-lite"/>
    </source>
</evidence>
<accession>A0ABR8WR33</accession>
<dbReference type="InterPro" id="IPR001387">
    <property type="entry name" value="Cro/C1-type_HTH"/>
</dbReference>
<evidence type="ECO:0000259" key="2">
    <source>
        <dbReference type="SMART" id="SM00530"/>
    </source>
</evidence>
<gene>
    <name evidence="3" type="ORF">H9634_00930</name>
</gene>
<reference evidence="3 4" key="1">
    <citation type="submission" date="2020-08" db="EMBL/GenBank/DDBJ databases">
        <title>A Genomic Blueprint of the Chicken Gut Microbiome.</title>
        <authorList>
            <person name="Gilroy R."/>
            <person name="Ravi A."/>
            <person name="Getino M."/>
            <person name="Pursley I."/>
            <person name="Horton D.L."/>
            <person name="Alikhan N.-F."/>
            <person name="Baker D."/>
            <person name="Gharbi K."/>
            <person name="Hall N."/>
            <person name="Watson M."/>
            <person name="Adriaenssens E.M."/>
            <person name="Foster-Nyarko E."/>
            <person name="Jarju S."/>
            <person name="Secka A."/>
            <person name="Antonio M."/>
            <person name="Oren A."/>
            <person name="Chaudhuri R."/>
            <person name="La Ragione R.M."/>
            <person name="Hildebrand F."/>
            <person name="Pallen M.J."/>
        </authorList>
    </citation>
    <scope>NUCLEOTIDE SEQUENCE [LARGE SCALE GENOMIC DNA]</scope>
    <source>
        <strain evidence="3 4">Re57</strain>
    </source>
</reference>
<dbReference type="SMART" id="SM00530">
    <property type="entry name" value="HTH_XRE"/>
    <property type="match status" value="1"/>
</dbReference>
<dbReference type="InterPro" id="IPR010982">
    <property type="entry name" value="Lambda_DNA-bd_dom_sf"/>
</dbReference>
<evidence type="ECO:0000313" key="4">
    <source>
        <dbReference type="Proteomes" id="UP000651517"/>
    </source>
</evidence>